<reference evidence="2 3" key="1">
    <citation type="submission" date="2014-04" db="EMBL/GenBank/DDBJ databases">
        <authorList>
            <consortium name="DOE Joint Genome Institute"/>
            <person name="Kuo A."/>
            <person name="Gay G."/>
            <person name="Dore J."/>
            <person name="Kohler A."/>
            <person name="Nagy L.G."/>
            <person name="Floudas D."/>
            <person name="Copeland A."/>
            <person name="Barry K.W."/>
            <person name="Cichocki N."/>
            <person name="Veneault-Fourrey C."/>
            <person name="LaButti K."/>
            <person name="Lindquist E.A."/>
            <person name="Lipzen A."/>
            <person name="Lundell T."/>
            <person name="Morin E."/>
            <person name="Murat C."/>
            <person name="Sun H."/>
            <person name="Tunlid A."/>
            <person name="Henrissat B."/>
            <person name="Grigoriev I.V."/>
            <person name="Hibbett D.S."/>
            <person name="Martin F."/>
            <person name="Nordberg H.P."/>
            <person name="Cantor M.N."/>
            <person name="Hua S.X."/>
        </authorList>
    </citation>
    <scope>NUCLEOTIDE SEQUENCE [LARGE SCALE GENOMIC DNA]</scope>
    <source>
        <strain evidence="3">h7</strain>
    </source>
</reference>
<feature type="region of interest" description="Disordered" evidence="1">
    <location>
        <begin position="334"/>
        <end position="355"/>
    </location>
</feature>
<dbReference type="HOGENOM" id="CLU_780880_0_0_1"/>
<feature type="compositionally biased region" description="Basic and acidic residues" evidence="1">
    <location>
        <begin position="206"/>
        <end position="220"/>
    </location>
</feature>
<gene>
    <name evidence="2" type="ORF">M413DRAFT_31046</name>
</gene>
<accession>A0A0C3BKV2</accession>
<feature type="region of interest" description="Disordered" evidence="1">
    <location>
        <begin position="99"/>
        <end position="118"/>
    </location>
</feature>
<feature type="compositionally biased region" description="Basic residues" evidence="1">
    <location>
        <begin position="1"/>
        <end position="10"/>
    </location>
</feature>
<feature type="compositionally biased region" description="Polar residues" evidence="1">
    <location>
        <begin position="69"/>
        <end position="80"/>
    </location>
</feature>
<evidence type="ECO:0000313" key="3">
    <source>
        <dbReference type="Proteomes" id="UP000053424"/>
    </source>
</evidence>
<evidence type="ECO:0000256" key="1">
    <source>
        <dbReference type="SAM" id="MobiDB-lite"/>
    </source>
</evidence>
<name>A0A0C3BKV2_HEBCY</name>
<sequence length="355" mass="38511">MALHHPRPRRLVGVLSSDADVESADAATTTTTSDTEADVYVTAAESSNSAVSEDREHEPSIEELLARGSTASTPSPSANKISGVEAWEMELGETVKRISGSTSSAPFESPSALSKSMGVTSGSAASAEIGRKAARKADAEVHATTGTGRRGKDLKRGAGIMNLFAPPLGDPDEENEAEVRSSMKEHDVQDEARDQAGKLDQQQLAQREEELARREESVSMREKAVEEREIAVLSREELVDGRETVVAQLDRDVSDRGLALDERESAISLREFALAQRESTLLEQESEASASSDHNRTSAPTCLELTPLWYRRKRRVPPGRFFLLRFGRLLNEGVSPPEGKSTSQAETQLPTTLSI</sequence>
<reference evidence="3" key="2">
    <citation type="submission" date="2015-01" db="EMBL/GenBank/DDBJ databases">
        <title>Evolutionary Origins and Diversification of the Mycorrhizal Mutualists.</title>
        <authorList>
            <consortium name="DOE Joint Genome Institute"/>
            <consortium name="Mycorrhizal Genomics Consortium"/>
            <person name="Kohler A."/>
            <person name="Kuo A."/>
            <person name="Nagy L.G."/>
            <person name="Floudas D."/>
            <person name="Copeland A."/>
            <person name="Barry K.W."/>
            <person name="Cichocki N."/>
            <person name="Veneault-Fourrey C."/>
            <person name="LaButti K."/>
            <person name="Lindquist E.A."/>
            <person name="Lipzen A."/>
            <person name="Lundell T."/>
            <person name="Morin E."/>
            <person name="Murat C."/>
            <person name="Riley R."/>
            <person name="Ohm R."/>
            <person name="Sun H."/>
            <person name="Tunlid A."/>
            <person name="Henrissat B."/>
            <person name="Grigoriev I.V."/>
            <person name="Hibbett D.S."/>
            <person name="Martin F."/>
        </authorList>
    </citation>
    <scope>NUCLEOTIDE SEQUENCE [LARGE SCALE GENOMIC DNA]</scope>
    <source>
        <strain evidence="3">h7</strain>
    </source>
</reference>
<protein>
    <submittedName>
        <fullName evidence="2">Uncharacterized protein</fullName>
    </submittedName>
</protein>
<evidence type="ECO:0000313" key="2">
    <source>
        <dbReference type="EMBL" id="KIM37345.1"/>
    </source>
</evidence>
<feature type="region of interest" description="Disordered" evidence="1">
    <location>
        <begin position="134"/>
        <end position="220"/>
    </location>
</feature>
<dbReference type="AlphaFoldDB" id="A0A0C3BKV2"/>
<keyword evidence="3" id="KW-1185">Reference proteome</keyword>
<organism evidence="2 3">
    <name type="scientific">Hebeloma cylindrosporum</name>
    <dbReference type="NCBI Taxonomy" id="76867"/>
    <lineage>
        <taxon>Eukaryota</taxon>
        <taxon>Fungi</taxon>
        <taxon>Dikarya</taxon>
        <taxon>Basidiomycota</taxon>
        <taxon>Agaricomycotina</taxon>
        <taxon>Agaricomycetes</taxon>
        <taxon>Agaricomycetidae</taxon>
        <taxon>Agaricales</taxon>
        <taxon>Agaricineae</taxon>
        <taxon>Hymenogastraceae</taxon>
        <taxon>Hebeloma</taxon>
    </lineage>
</organism>
<feature type="compositionally biased region" description="Basic and acidic residues" evidence="1">
    <location>
        <begin position="177"/>
        <end position="197"/>
    </location>
</feature>
<proteinExistence type="predicted"/>
<feature type="compositionally biased region" description="Low complexity" evidence="1">
    <location>
        <begin position="24"/>
        <end position="34"/>
    </location>
</feature>
<feature type="region of interest" description="Disordered" evidence="1">
    <location>
        <begin position="1"/>
        <end position="80"/>
    </location>
</feature>
<dbReference type="OrthoDB" id="2425321at2759"/>
<feature type="compositionally biased region" description="Polar residues" evidence="1">
    <location>
        <begin position="340"/>
        <end position="355"/>
    </location>
</feature>
<dbReference type="Proteomes" id="UP000053424">
    <property type="component" value="Unassembled WGS sequence"/>
</dbReference>
<dbReference type="EMBL" id="KN831798">
    <property type="protein sequence ID" value="KIM37345.1"/>
    <property type="molecule type" value="Genomic_DNA"/>
</dbReference>